<dbReference type="InterPro" id="IPR000859">
    <property type="entry name" value="CUB_dom"/>
</dbReference>
<dbReference type="InterPro" id="IPR035914">
    <property type="entry name" value="Sperma_CUB_dom_sf"/>
</dbReference>
<dbReference type="VEuPathDB" id="VectorBase:LDEU009028"/>
<keyword evidence="1" id="KW-1015">Disulfide bond</keyword>
<organism evidence="5 6">
    <name type="scientific">Leptotrombidium deliense</name>
    <dbReference type="NCBI Taxonomy" id="299467"/>
    <lineage>
        <taxon>Eukaryota</taxon>
        <taxon>Metazoa</taxon>
        <taxon>Ecdysozoa</taxon>
        <taxon>Arthropoda</taxon>
        <taxon>Chelicerata</taxon>
        <taxon>Arachnida</taxon>
        <taxon>Acari</taxon>
        <taxon>Acariformes</taxon>
        <taxon>Trombidiformes</taxon>
        <taxon>Prostigmata</taxon>
        <taxon>Anystina</taxon>
        <taxon>Parasitengona</taxon>
        <taxon>Trombiculoidea</taxon>
        <taxon>Trombiculidae</taxon>
        <taxon>Leptotrombidium</taxon>
    </lineage>
</organism>
<comment type="caution">
    <text evidence="2">Lacks conserved residue(s) required for the propagation of feature annotation.</text>
</comment>
<evidence type="ECO:0000259" key="4">
    <source>
        <dbReference type="PROSITE" id="PS01180"/>
    </source>
</evidence>
<dbReference type="PANTHER" id="PTHR33236:SF12">
    <property type="entry name" value="CUB DOMAIN-CONTAINING PROTEIN-RELATED"/>
    <property type="match status" value="1"/>
</dbReference>
<feature type="domain" description="CUB" evidence="4">
    <location>
        <begin position="75"/>
        <end position="165"/>
    </location>
</feature>
<protein>
    <recommendedName>
        <fullName evidence="4">CUB domain-containing protein</fullName>
    </recommendedName>
</protein>
<comment type="caution">
    <text evidence="5">The sequence shown here is derived from an EMBL/GenBank/DDBJ whole genome shotgun (WGS) entry which is preliminary data.</text>
</comment>
<accession>A0A443S646</accession>
<reference evidence="5 6" key="1">
    <citation type="journal article" date="2018" name="Gigascience">
        <title>Genomes of trombidid mites reveal novel predicted allergens and laterally-transferred genes associated with secondary metabolism.</title>
        <authorList>
            <person name="Dong X."/>
            <person name="Chaisiri K."/>
            <person name="Xia D."/>
            <person name="Armstrong S.D."/>
            <person name="Fang Y."/>
            <person name="Donnelly M.J."/>
            <person name="Kadowaki T."/>
            <person name="McGarry J.W."/>
            <person name="Darby A.C."/>
            <person name="Makepeace B.L."/>
        </authorList>
    </citation>
    <scope>NUCLEOTIDE SEQUENCE [LARGE SCALE GENOMIC DNA]</scope>
    <source>
        <strain evidence="5">UoL-UT</strain>
    </source>
</reference>
<proteinExistence type="predicted"/>
<dbReference type="Proteomes" id="UP000288716">
    <property type="component" value="Unassembled WGS sequence"/>
</dbReference>
<dbReference type="PROSITE" id="PS01180">
    <property type="entry name" value="CUB"/>
    <property type="match status" value="1"/>
</dbReference>
<name>A0A443S646_9ACAR</name>
<dbReference type="Gene3D" id="2.60.120.290">
    <property type="entry name" value="Spermadhesin, CUB domain"/>
    <property type="match status" value="1"/>
</dbReference>
<feature type="signal peptide" evidence="3">
    <location>
        <begin position="1"/>
        <end position="18"/>
    </location>
</feature>
<feature type="chain" id="PRO_5019234170" description="CUB domain-containing protein" evidence="3">
    <location>
        <begin position="19"/>
        <end position="165"/>
    </location>
</feature>
<dbReference type="Pfam" id="PF00431">
    <property type="entry name" value="CUB"/>
    <property type="match status" value="1"/>
</dbReference>
<evidence type="ECO:0000256" key="1">
    <source>
        <dbReference type="ARBA" id="ARBA00023157"/>
    </source>
</evidence>
<dbReference type="SUPFAM" id="SSF49854">
    <property type="entry name" value="Spermadhesin, CUB domain"/>
    <property type="match status" value="1"/>
</dbReference>
<dbReference type="OrthoDB" id="6337346at2759"/>
<dbReference type="PANTHER" id="PTHR33236">
    <property type="entry name" value="INTRAFLAGELLAR TRANSPORT PROTEIN 122 FAMILY PROTEIN-RELATED"/>
    <property type="match status" value="1"/>
</dbReference>
<dbReference type="EMBL" id="NCKV01007339">
    <property type="protein sequence ID" value="RWS23012.1"/>
    <property type="molecule type" value="Genomic_DNA"/>
</dbReference>
<evidence type="ECO:0000313" key="6">
    <source>
        <dbReference type="Proteomes" id="UP000288716"/>
    </source>
</evidence>
<sequence length="165" mass="17770">MSSLPFLLFLCVIAAVECSFLQSLGFIPGFVCTGSSTSLSGSCQTAEECTSRGDVTDGACSLITTGICCISTLRCDGNAIYNNSYFASANYPSATEKASVCPLRTSLMWNVVYVKIEFKVFDIIGPSENGNCNDDYMEIQGSTQQFPRICGKNTGQHLYIPVDQS</sequence>
<keyword evidence="6" id="KW-1185">Reference proteome</keyword>
<evidence type="ECO:0000256" key="3">
    <source>
        <dbReference type="SAM" id="SignalP"/>
    </source>
</evidence>
<gene>
    <name evidence="5" type="ORF">B4U80_13972</name>
</gene>
<evidence type="ECO:0000313" key="5">
    <source>
        <dbReference type="EMBL" id="RWS23012.1"/>
    </source>
</evidence>
<dbReference type="AlphaFoldDB" id="A0A443S646"/>
<keyword evidence="3" id="KW-0732">Signal</keyword>
<feature type="non-terminal residue" evidence="5">
    <location>
        <position position="165"/>
    </location>
</feature>
<evidence type="ECO:0000256" key="2">
    <source>
        <dbReference type="PROSITE-ProRule" id="PRU00059"/>
    </source>
</evidence>
<dbReference type="STRING" id="299467.A0A443S646"/>